<sequence length="284" mass="30077">MVSLSRCAGLLSLLMCTMSSSSAAEPTGNGGSEVQPGAGDRFNKLAAKGDWYKDSNKTVRMSIEKGDVNGSNICSGKFASMNIRLTRYSSDRSDSDKCSESSVSISYRRGMWRDCEPDETSTSTYGGGYYGFDKSCCSDTLHLTGYTSVPEVGIFRLGLKDKLITAVANIEVPLDQTSSSSSGDNTGGTIVTAKVSLQMDCVNVINRHNIFAGDFCLRGDCVSSTGEQDINWCATAANTDDAVLTGTIELTGDVKLKVDLAAPPTGYTVSARADFEADKGKVVG</sequence>
<evidence type="ECO:0000313" key="2">
    <source>
        <dbReference type="EMBL" id="KAG5175916.1"/>
    </source>
</evidence>
<dbReference type="EMBL" id="JAFCMP010000543">
    <property type="protein sequence ID" value="KAG5175916.1"/>
    <property type="molecule type" value="Genomic_DNA"/>
</dbReference>
<feature type="signal peptide" evidence="1">
    <location>
        <begin position="1"/>
        <end position="23"/>
    </location>
</feature>
<comment type="caution">
    <text evidence="2">The sequence shown here is derived from an EMBL/GenBank/DDBJ whole genome shotgun (WGS) entry which is preliminary data.</text>
</comment>
<accession>A0A836C930</accession>
<proteinExistence type="predicted"/>
<protein>
    <submittedName>
        <fullName evidence="2">Uncharacterized protein</fullName>
    </submittedName>
</protein>
<feature type="chain" id="PRO_5033041048" evidence="1">
    <location>
        <begin position="24"/>
        <end position="284"/>
    </location>
</feature>
<evidence type="ECO:0000313" key="3">
    <source>
        <dbReference type="Proteomes" id="UP000664859"/>
    </source>
</evidence>
<dbReference type="AlphaFoldDB" id="A0A836C930"/>
<gene>
    <name evidence="2" type="ORF">JKP88DRAFT_336884</name>
</gene>
<keyword evidence="3" id="KW-1185">Reference proteome</keyword>
<keyword evidence="1" id="KW-0732">Signal</keyword>
<reference evidence="2" key="1">
    <citation type="submission" date="2021-02" db="EMBL/GenBank/DDBJ databases">
        <title>First Annotated Genome of the Yellow-green Alga Tribonema minus.</title>
        <authorList>
            <person name="Mahan K.M."/>
        </authorList>
    </citation>
    <scope>NUCLEOTIDE SEQUENCE</scope>
    <source>
        <strain evidence="2">UTEX B ZZ1240</strain>
    </source>
</reference>
<organism evidence="2 3">
    <name type="scientific">Tribonema minus</name>
    <dbReference type="NCBI Taxonomy" id="303371"/>
    <lineage>
        <taxon>Eukaryota</taxon>
        <taxon>Sar</taxon>
        <taxon>Stramenopiles</taxon>
        <taxon>Ochrophyta</taxon>
        <taxon>PX clade</taxon>
        <taxon>Xanthophyceae</taxon>
        <taxon>Tribonematales</taxon>
        <taxon>Tribonemataceae</taxon>
        <taxon>Tribonema</taxon>
    </lineage>
</organism>
<dbReference type="Proteomes" id="UP000664859">
    <property type="component" value="Unassembled WGS sequence"/>
</dbReference>
<evidence type="ECO:0000256" key="1">
    <source>
        <dbReference type="SAM" id="SignalP"/>
    </source>
</evidence>
<name>A0A836C930_9STRA</name>